<keyword evidence="3" id="KW-0131">Cell cycle</keyword>
<dbReference type="Pfam" id="PF03969">
    <property type="entry name" value="AFG1_ATPase"/>
    <property type="match status" value="1"/>
</dbReference>
<dbReference type="PANTHER" id="PTHR12169">
    <property type="entry name" value="ATPASE N2B"/>
    <property type="match status" value="1"/>
</dbReference>
<evidence type="ECO:0000256" key="1">
    <source>
        <dbReference type="ARBA" id="ARBA00022741"/>
    </source>
</evidence>
<organism evidence="3 4">
    <name type="scientific">Litorimonas cladophorae</name>
    <dbReference type="NCBI Taxonomy" id="1220491"/>
    <lineage>
        <taxon>Bacteria</taxon>
        <taxon>Pseudomonadati</taxon>
        <taxon>Pseudomonadota</taxon>
        <taxon>Alphaproteobacteria</taxon>
        <taxon>Maricaulales</taxon>
        <taxon>Robiginitomaculaceae</taxon>
    </lineage>
</organism>
<dbReference type="SUPFAM" id="SSF52540">
    <property type="entry name" value="P-loop containing nucleoside triphosphate hydrolases"/>
    <property type="match status" value="1"/>
</dbReference>
<protein>
    <submittedName>
        <fullName evidence="3">Cell division protein ZapE</fullName>
    </submittedName>
</protein>
<keyword evidence="2" id="KW-0067">ATP-binding</keyword>
<dbReference type="NCBIfam" id="NF040713">
    <property type="entry name" value="ZapE"/>
    <property type="match status" value="1"/>
</dbReference>
<evidence type="ECO:0000313" key="4">
    <source>
        <dbReference type="Proteomes" id="UP000600865"/>
    </source>
</evidence>
<reference evidence="3 4" key="1">
    <citation type="journal article" date="2014" name="Int. J. Syst. Evol. Microbiol.">
        <title>Complete genome sequence of Corynebacterium casei LMG S-19264T (=DSM 44701T), isolated from a smear-ripened cheese.</title>
        <authorList>
            <consortium name="US DOE Joint Genome Institute (JGI-PGF)"/>
            <person name="Walter F."/>
            <person name="Albersmeier A."/>
            <person name="Kalinowski J."/>
            <person name="Ruckert C."/>
        </authorList>
    </citation>
    <scope>NUCLEOTIDE SEQUENCE [LARGE SCALE GENOMIC DNA]</scope>
    <source>
        <strain evidence="3 4">KCTC 23968</strain>
    </source>
</reference>
<dbReference type="GO" id="GO:0005524">
    <property type="term" value="F:ATP binding"/>
    <property type="evidence" value="ECO:0007669"/>
    <property type="project" value="UniProtKB-KW"/>
</dbReference>
<dbReference type="PANTHER" id="PTHR12169:SF6">
    <property type="entry name" value="AFG1-LIKE ATPASE"/>
    <property type="match status" value="1"/>
</dbReference>
<comment type="caution">
    <text evidence="3">The sequence shown here is derived from an EMBL/GenBank/DDBJ whole genome shotgun (WGS) entry which is preliminary data.</text>
</comment>
<dbReference type="InterPro" id="IPR005654">
    <property type="entry name" value="ATPase_AFG1-like"/>
</dbReference>
<evidence type="ECO:0000313" key="3">
    <source>
        <dbReference type="EMBL" id="GGX63967.1"/>
    </source>
</evidence>
<accession>A0A918KIH4</accession>
<evidence type="ECO:0000256" key="2">
    <source>
        <dbReference type="ARBA" id="ARBA00022840"/>
    </source>
</evidence>
<dbReference type="Gene3D" id="3.40.50.300">
    <property type="entry name" value="P-loop containing nucleotide triphosphate hydrolases"/>
    <property type="match status" value="1"/>
</dbReference>
<dbReference type="AlphaFoldDB" id="A0A918KIH4"/>
<dbReference type="GO" id="GO:0005737">
    <property type="term" value="C:cytoplasm"/>
    <property type="evidence" value="ECO:0007669"/>
    <property type="project" value="TreeGrafter"/>
</dbReference>
<dbReference type="GO" id="GO:0051301">
    <property type="term" value="P:cell division"/>
    <property type="evidence" value="ECO:0007669"/>
    <property type="project" value="UniProtKB-KW"/>
</dbReference>
<dbReference type="RefSeq" id="WP_189582852.1">
    <property type="nucleotide sequence ID" value="NZ_BMYV01000001.1"/>
</dbReference>
<dbReference type="GO" id="GO:0016887">
    <property type="term" value="F:ATP hydrolysis activity"/>
    <property type="evidence" value="ECO:0007669"/>
    <property type="project" value="InterPro"/>
</dbReference>
<keyword evidence="4" id="KW-1185">Reference proteome</keyword>
<proteinExistence type="predicted"/>
<keyword evidence="3" id="KW-0132">Cell division</keyword>
<sequence>MGPVQTRLERRIDEDVLIRDPEQVAAAIALDSRLQALSEYEPAKGGLLGRFFGGRETVPRGLYMYGGVGRGKSMLMDWFFEAADFTPKTRTHFHAFMLDVHERINAWRKLDKEGRRASPYHVRGAGDDPIAPVARAIASEAKLLCFDEFHVTDITDAMILSRLFEALWTNEGVVVIATSNRAPNDLYKQGLNRPLFEPFIRMMPDHLLIHPFEGDTDHRLRALTAAPIYYTPLDESATAAISAAWGRLTRDAMPIPFELTVQGRVLEFPKTARGVLWSDFAALCEENRSPAEFLEIAKAFHTVILENVPQMGADMRNAAKRFVTLIDALYESRTKLVMSAAVQPDQLYERGDGAFQFERTVSRLMEMRTEEYLGQEKS</sequence>
<dbReference type="EMBL" id="BMYV01000001">
    <property type="protein sequence ID" value="GGX63967.1"/>
    <property type="molecule type" value="Genomic_DNA"/>
</dbReference>
<dbReference type="Proteomes" id="UP000600865">
    <property type="component" value="Unassembled WGS sequence"/>
</dbReference>
<name>A0A918KIH4_9PROT</name>
<gene>
    <name evidence="3" type="ORF">GCM10011309_12510</name>
</gene>
<dbReference type="InterPro" id="IPR027417">
    <property type="entry name" value="P-loop_NTPase"/>
</dbReference>
<keyword evidence="1" id="KW-0547">Nucleotide-binding</keyword>